<evidence type="ECO:0000259" key="6">
    <source>
        <dbReference type="PROSITE" id="PS51352"/>
    </source>
</evidence>
<comment type="similarity">
    <text evidence="1 5">Belongs to the glutathione peroxidase family.</text>
</comment>
<dbReference type="PROSITE" id="PS51352">
    <property type="entry name" value="THIOREDOXIN_2"/>
    <property type="match status" value="1"/>
</dbReference>
<dbReference type="InterPro" id="IPR013766">
    <property type="entry name" value="Thioredoxin_domain"/>
</dbReference>
<dbReference type="Gene3D" id="3.40.30.10">
    <property type="entry name" value="Glutaredoxin"/>
    <property type="match status" value="1"/>
</dbReference>
<dbReference type="OrthoDB" id="9789406at2"/>
<name>A0A3S9A2T8_9BACL</name>
<dbReference type="EMBL" id="CP034437">
    <property type="protein sequence ID" value="AZN40058.1"/>
    <property type="molecule type" value="Genomic_DNA"/>
</dbReference>
<feature type="domain" description="Thioredoxin" evidence="6">
    <location>
        <begin position="1"/>
        <end position="182"/>
    </location>
</feature>
<dbReference type="InterPro" id="IPR029760">
    <property type="entry name" value="GPX_CS"/>
</dbReference>
<dbReference type="GO" id="GO:0034599">
    <property type="term" value="P:cellular response to oxidative stress"/>
    <property type="evidence" value="ECO:0007669"/>
    <property type="project" value="TreeGrafter"/>
</dbReference>
<evidence type="ECO:0000256" key="4">
    <source>
        <dbReference type="PIRSR" id="PIRSR000303-1"/>
    </source>
</evidence>
<protein>
    <recommendedName>
        <fullName evidence="5">Glutathione peroxidase</fullName>
    </recommendedName>
</protein>
<accession>A0A3S9A2T8</accession>
<dbReference type="RefSeq" id="WP_126015255.1">
    <property type="nucleotide sequence ID" value="NZ_CP034437.1"/>
</dbReference>
<dbReference type="Proteomes" id="UP000272528">
    <property type="component" value="Chromosome"/>
</dbReference>
<dbReference type="GO" id="GO:0004601">
    <property type="term" value="F:peroxidase activity"/>
    <property type="evidence" value="ECO:0007669"/>
    <property type="project" value="UniProtKB-KW"/>
</dbReference>
<sequence length="184" mass="21015">MSIYDFQVNAINGSSINLSEYQGKVLLLVNTASKCAYSRQFAGLMQLYEQYKHRGFEVLAFPCNQFNAKEPGSNEEVREFCEGHFGVTFPMFEKIEVRGGQAHPLFQYLTEQAPFQGFDPRTPDGMKMESFVREKYPDIYAGNGIKWNFTKFLITSDGQLHGRYEPTTEPHELEAIIQTLLNGC</sequence>
<keyword evidence="3 5" id="KW-0560">Oxidoreductase</keyword>
<feature type="active site" evidence="4">
    <location>
        <position position="35"/>
    </location>
</feature>
<evidence type="ECO:0000256" key="3">
    <source>
        <dbReference type="ARBA" id="ARBA00023002"/>
    </source>
</evidence>
<dbReference type="PROSITE" id="PS51355">
    <property type="entry name" value="GLUTATHIONE_PEROXID_3"/>
    <property type="match status" value="1"/>
</dbReference>
<dbReference type="PANTHER" id="PTHR11592:SF78">
    <property type="entry name" value="GLUTATHIONE PEROXIDASE"/>
    <property type="match status" value="1"/>
</dbReference>
<evidence type="ECO:0000313" key="7">
    <source>
        <dbReference type="EMBL" id="AZN40058.1"/>
    </source>
</evidence>
<dbReference type="AlphaFoldDB" id="A0A3S9A2T8"/>
<dbReference type="PANTHER" id="PTHR11592">
    <property type="entry name" value="GLUTATHIONE PEROXIDASE"/>
    <property type="match status" value="1"/>
</dbReference>
<dbReference type="InterPro" id="IPR000889">
    <property type="entry name" value="Glutathione_peroxidase"/>
</dbReference>
<dbReference type="SUPFAM" id="SSF52833">
    <property type="entry name" value="Thioredoxin-like"/>
    <property type="match status" value="1"/>
</dbReference>
<keyword evidence="2 5" id="KW-0575">Peroxidase</keyword>
<reference evidence="8" key="1">
    <citation type="submission" date="2018-12" db="EMBL/GenBank/DDBJ databases">
        <title>Genome sequence of Peanibacillus sp.</title>
        <authorList>
            <person name="Subramani G."/>
            <person name="Srinivasan S."/>
            <person name="Kim M.K."/>
        </authorList>
    </citation>
    <scope>NUCLEOTIDE SEQUENCE [LARGE SCALE GENOMIC DNA]</scope>
    <source>
        <strain evidence="8">18JY67-1</strain>
    </source>
</reference>
<dbReference type="CDD" id="cd00340">
    <property type="entry name" value="GSH_Peroxidase"/>
    <property type="match status" value="1"/>
</dbReference>
<evidence type="ECO:0000256" key="2">
    <source>
        <dbReference type="ARBA" id="ARBA00022559"/>
    </source>
</evidence>
<dbReference type="KEGG" id="palb:EJC50_10655"/>
<evidence type="ECO:0000256" key="5">
    <source>
        <dbReference type="RuleBase" id="RU000499"/>
    </source>
</evidence>
<dbReference type="PIRSF" id="PIRSF000303">
    <property type="entry name" value="Glutathion_perox"/>
    <property type="match status" value="1"/>
</dbReference>
<dbReference type="FunFam" id="3.40.30.10:FF:000010">
    <property type="entry name" value="Glutathione peroxidase"/>
    <property type="match status" value="1"/>
</dbReference>
<evidence type="ECO:0000313" key="8">
    <source>
        <dbReference type="Proteomes" id="UP000272528"/>
    </source>
</evidence>
<keyword evidence="8" id="KW-1185">Reference proteome</keyword>
<evidence type="ECO:0000256" key="1">
    <source>
        <dbReference type="ARBA" id="ARBA00006926"/>
    </source>
</evidence>
<dbReference type="PRINTS" id="PR01011">
    <property type="entry name" value="GLUTPROXDASE"/>
</dbReference>
<dbReference type="Pfam" id="PF00255">
    <property type="entry name" value="GSHPx"/>
    <property type="match status" value="1"/>
</dbReference>
<gene>
    <name evidence="7" type="ORF">EJC50_10655</name>
</gene>
<dbReference type="InterPro" id="IPR036249">
    <property type="entry name" value="Thioredoxin-like_sf"/>
</dbReference>
<organism evidence="7 8">
    <name type="scientific">Paenibacillus albus</name>
    <dbReference type="NCBI Taxonomy" id="2495582"/>
    <lineage>
        <taxon>Bacteria</taxon>
        <taxon>Bacillati</taxon>
        <taxon>Bacillota</taxon>
        <taxon>Bacilli</taxon>
        <taxon>Bacillales</taxon>
        <taxon>Paenibacillaceae</taxon>
        <taxon>Paenibacillus</taxon>
    </lineage>
</organism>
<dbReference type="PROSITE" id="PS00763">
    <property type="entry name" value="GLUTATHIONE_PEROXID_2"/>
    <property type="match status" value="1"/>
</dbReference>
<proteinExistence type="inferred from homology"/>